<organism evidence="2 3">
    <name type="scientific">Ditylenchus destructor</name>
    <dbReference type="NCBI Taxonomy" id="166010"/>
    <lineage>
        <taxon>Eukaryota</taxon>
        <taxon>Metazoa</taxon>
        <taxon>Ecdysozoa</taxon>
        <taxon>Nematoda</taxon>
        <taxon>Chromadorea</taxon>
        <taxon>Rhabditida</taxon>
        <taxon>Tylenchina</taxon>
        <taxon>Tylenchomorpha</taxon>
        <taxon>Sphaerularioidea</taxon>
        <taxon>Anguinidae</taxon>
        <taxon>Anguininae</taxon>
        <taxon>Ditylenchus</taxon>
    </lineage>
</organism>
<dbReference type="Gene3D" id="1.10.10.1450">
    <property type="match status" value="1"/>
</dbReference>
<protein>
    <submittedName>
        <fullName evidence="2">Histone-lysine N-methyltransferase SETMAR-like</fullName>
    </submittedName>
</protein>
<dbReference type="InterPro" id="IPR041426">
    <property type="entry name" value="Mos1_HTH"/>
</dbReference>
<dbReference type="EMBL" id="JAKKPZ010000086">
    <property type="protein sequence ID" value="KAI1703199.1"/>
    <property type="molecule type" value="Genomic_DNA"/>
</dbReference>
<keyword evidence="3" id="KW-1185">Reference proteome</keyword>
<accession>A0AAD4MTG6</accession>
<evidence type="ECO:0000259" key="1">
    <source>
        <dbReference type="Pfam" id="PF17906"/>
    </source>
</evidence>
<comment type="caution">
    <text evidence="2">The sequence shown here is derived from an EMBL/GenBank/DDBJ whole genome shotgun (WGS) entry which is preliminary data.</text>
</comment>
<evidence type="ECO:0000313" key="2">
    <source>
        <dbReference type="EMBL" id="KAI1703199.1"/>
    </source>
</evidence>
<proteinExistence type="predicted"/>
<evidence type="ECO:0000313" key="3">
    <source>
        <dbReference type="Proteomes" id="UP001201812"/>
    </source>
</evidence>
<gene>
    <name evidence="2" type="ORF">DdX_15032</name>
</gene>
<dbReference type="Proteomes" id="UP001201812">
    <property type="component" value="Unassembled WGS sequence"/>
</dbReference>
<feature type="domain" description="Mos1 transposase HTH" evidence="1">
    <location>
        <begin position="32"/>
        <end position="79"/>
    </location>
</feature>
<dbReference type="Pfam" id="PF17906">
    <property type="entry name" value="HTH_48"/>
    <property type="match status" value="1"/>
</dbReference>
<name>A0AAD4MTG6_9BILA</name>
<reference evidence="2" key="1">
    <citation type="submission" date="2022-01" db="EMBL/GenBank/DDBJ databases">
        <title>Genome Sequence Resource for Two Populations of Ditylenchus destructor, the Migratory Endoparasitic Phytonematode.</title>
        <authorList>
            <person name="Zhang H."/>
            <person name="Lin R."/>
            <person name="Xie B."/>
        </authorList>
    </citation>
    <scope>NUCLEOTIDE SEQUENCE</scope>
    <source>
        <strain evidence="2">BazhouSP</strain>
    </source>
</reference>
<sequence>MDVRPQINIPEAAISALKPKAWEDRSLLEKLVIHRRILAEFNQGRSATEAAQNTCNIFGEGAINVPTCMRLYQKFRTGDNSLVDSDVGIHSRGEEEQAWTWTQDGHEAEQLEQEIMKVYAADK</sequence>
<dbReference type="AlphaFoldDB" id="A0AAD4MTG6"/>